<keyword evidence="1" id="KW-0489">Methyltransferase</keyword>
<dbReference type="EMBL" id="JABEYC010000048">
    <property type="protein sequence ID" value="KAF4983797.1"/>
    <property type="molecule type" value="Genomic_DNA"/>
</dbReference>
<dbReference type="PANTHER" id="PTHR43397:SF1">
    <property type="entry name" value="ERGOTHIONEINE BIOSYNTHESIS PROTEIN 1"/>
    <property type="match status" value="1"/>
</dbReference>
<dbReference type="GO" id="GO:0008168">
    <property type="term" value="F:methyltransferase activity"/>
    <property type="evidence" value="ECO:0007669"/>
    <property type="project" value="UniProtKB-KW"/>
</dbReference>
<dbReference type="InterPro" id="IPR019257">
    <property type="entry name" value="MeTrfase_dom"/>
</dbReference>
<name>A0A8H4UTV8_9HYPO</name>
<dbReference type="Proteomes" id="UP000635477">
    <property type="component" value="Unassembled WGS sequence"/>
</dbReference>
<keyword evidence="3" id="KW-0949">S-adenosyl-L-methionine</keyword>
<organism evidence="5 6">
    <name type="scientific">Fusarium zealandicum</name>
    <dbReference type="NCBI Taxonomy" id="1053134"/>
    <lineage>
        <taxon>Eukaryota</taxon>
        <taxon>Fungi</taxon>
        <taxon>Dikarya</taxon>
        <taxon>Ascomycota</taxon>
        <taxon>Pezizomycotina</taxon>
        <taxon>Sordariomycetes</taxon>
        <taxon>Hypocreomycetidae</taxon>
        <taxon>Hypocreales</taxon>
        <taxon>Nectriaceae</taxon>
        <taxon>Fusarium</taxon>
        <taxon>Fusarium staphyleae species complex</taxon>
    </lineage>
</organism>
<evidence type="ECO:0000313" key="5">
    <source>
        <dbReference type="EMBL" id="KAF4983797.1"/>
    </source>
</evidence>
<keyword evidence="2" id="KW-0808">Transferase</keyword>
<dbReference type="InterPro" id="IPR051128">
    <property type="entry name" value="EgtD_Methyltrsf_superfamily"/>
</dbReference>
<dbReference type="PANTHER" id="PTHR43397">
    <property type="entry name" value="ERGOTHIONEINE BIOSYNTHESIS PROTEIN 1"/>
    <property type="match status" value="1"/>
</dbReference>
<dbReference type="InterPro" id="IPR029063">
    <property type="entry name" value="SAM-dependent_MTases_sf"/>
</dbReference>
<evidence type="ECO:0000256" key="3">
    <source>
        <dbReference type="ARBA" id="ARBA00022691"/>
    </source>
</evidence>
<reference evidence="5" key="2">
    <citation type="submission" date="2020-05" db="EMBL/GenBank/DDBJ databases">
        <authorList>
            <person name="Kim H.-S."/>
            <person name="Proctor R.H."/>
            <person name="Brown D.W."/>
        </authorList>
    </citation>
    <scope>NUCLEOTIDE SEQUENCE</scope>
    <source>
        <strain evidence="5">NRRL 22465</strain>
    </source>
</reference>
<sequence>MSTSSGNSQPTIDIGGSQMNIDFDGQLRKAFAHQADFPKELAYTSNMDKWGKIADGSYQTFHEMEIINATCKDIVSQMPSGTKIIDLGAANSAKYEPYVREFIAQGKVCTYIPLDIANASLGEQVERAKAKFPGMASFGLWGSFQHGDAHFEQIQPARLFLSLGSIFYNGPIEVAVDRCQNFRRHLGPSDRLIVGQDAPIDGENASTLAAYNTSEYDAFFTGYLNAIQDEAGIVADVKQAWSVESLLDDAMHYFDVTAQHDMVCKKFDNFLVPAGTVYKMFKSWKRSEANIRQISEKEGLSVTLIGQSKNSGMRQYMVQNK</sequence>
<dbReference type="GO" id="GO:0032259">
    <property type="term" value="P:methylation"/>
    <property type="evidence" value="ECO:0007669"/>
    <property type="project" value="UniProtKB-KW"/>
</dbReference>
<feature type="domain" description="Histidine-specific methyltransferase SAM-dependent" evidence="4">
    <location>
        <begin position="58"/>
        <end position="319"/>
    </location>
</feature>
<keyword evidence="6" id="KW-1185">Reference proteome</keyword>
<dbReference type="OrthoDB" id="5150167at2759"/>
<protein>
    <recommendedName>
        <fullName evidence="4">Histidine-specific methyltransferase SAM-dependent domain-containing protein</fullName>
    </recommendedName>
</protein>
<comment type="caution">
    <text evidence="5">The sequence shown here is derived from an EMBL/GenBank/DDBJ whole genome shotgun (WGS) entry which is preliminary data.</text>
</comment>
<accession>A0A8H4UTV8</accession>
<gene>
    <name evidence="5" type="ORF">FZEAL_881</name>
</gene>
<evidence type="ECO:0000256" key="2">
    <source>
        <dbReference type="ARBA" id="ARBA00022679"/>
    </source>
</evidence>
<dbReference type="AlphaFoldDB" id="A0A8H4UTV8"/>
<dbReference type="Pfam" id="PF10017">
    <property type="entry name" value="Methyltransf_33"/>
    <property type="match status" value="1"/>
</dbReference>
<reference evidence="5" key="1">
    <citation type="journal article" date="2020" name="BMC Genomics">
        <title>Correction to: Identification and distribution of gene clusters required for synthesis of sphingolipid metabolism inhibitors in diverse species of the filamentous fungus Fusarium.</title>
        <authorList>
            <person name="Kim H.S."/>
            <person name="Lohmar J.M."/>
            <person name="Busman M."/>
            <person name="Brown D.W."/>
            <person name="Naumann T.A."/>
            <person name="Divon H.H."/>
            <person name="Lysoe E."/>
            <person name="Uhlig S."/>
            <person name="Proctor R.H."/>
        </authorList>
    </citation>
    <scope>NUCLEOTIDE SEQUENCE</scope>
    <source>
        <strain evidence="5">NRRL 22465</strain>
    </source>
</reference>
<evidence type="ECO:0000256" key="1">
    <source>
        <dbReference type="ARBA" id="ARBA00022603"/>
    </source>
</evidence>
<evidence type="ECO:0000259" key="4">
    <source>
        <dbReference type="Pfam" id="PF10017"/>
    </source>
</evidence>
<evidence type="ECO:0000313" key="6">
    <source>
        <dbReference type="Proteomes" id="UP000635477"/>
    </source>
</evidence>
<proteinExistence type="predicted"/>
<dbReference type="Gene3D" id="3.40.50.150">
    <property type="entry name" value="Vaccinia Virus protein VP39"/>
    <property type="match status" value="1"/>
</dbReference>